<organism evidence="2 3">
    <name type="scientific">Phytophthora boehmeriae</name>
    <dbReference type="NCBI Taxonomy" id="109152"/>
    <lineage>
        <taxon>Eukaryota</taxon>
        <taxon>Sar</taxon>
        <taxon>Stramenopiles</taxon>
        <taxon>Oomycota</taxon>
        <taxon>Peronosporomycetes</taxon>
        <taxon>Peronosporales</taxon>
        <taxon>Peronosporaceae</taxon>
        <taxon>Phytophthora</taxon>
    </lineage>
</organism>
<dbReference type="EMBL" id="JAGDFL010000005">
    <property type="protein sequence ID" value="KAG7401945.1"/>
    <property type="molecule type" value="Genomic_DNA"/>
</dbReference>
<evidence type="ECO:0000256" key="1">
    <source>
        <dbReference type="SAM" id="MobiDB-lite"/>
    </source>
</evidence>
<dbReference type="OrthoDB" id="94615at2759"/>
<feature type="region of interest" description="Disordered" evidence="1">
    <location>
        <begin position="351"/>
        <end position="372"/>
    </location>
</feature>
<comment type="caution">
    <text evidence="2">The sequence shown here is derived from an EMBL/GenBank/DDBJ whole genome shotgun (WGS) entry which is preliminary data.</text>
</comment>
<evidence type="ECO:0008006" key="4">
    <source>
        <dbReference type="Google" id="ProtNLM"/>
    </source>
</evidence>
<dbReference type="PANTHER" id="PTHR13510">
    <property type="entry name" value="FYVE-FINGER-CONTAINING RAB5 EFFECTOR PROTEIN RABENOSYN-5-RELATED"/>
    <property type="match status" value="1"/>
</dbReference>
<dbReference type="InterPro" id="IPR052727">
    <property type="entry name" value="Rab4/Rab5_effector"/>
</dbReference>
<keyword evidence="3" id="KW-1185">Reference proteome</keyword>
<sequence>MLLKTAYTDDTLLDGETLCQLRGPSAAHPFRFVGVKWAVKSTSHITRAPMVRPRELLYVEATGVLTREGSSQRVGYHLMHSIDVPGYGALDDRKVVRGNMSSCILYTETPDATGAVEVFMKGHFEPSGSISEKVATLSASLGMMSCSKISVCAQSKKLMWLLRSSPESPGHQRPSGFHRHRRCPICSKGFTMFSGTASCELCSTLVCTSCFVKKRLAFAKPGSKRVTVRAVSFCTSCLTHARRLDDFDAARQEVLSAIGVTESGSAGCAAAAAAEPLPGVPNCKRRDLRRPPSVSKTQFSEFLTQVSGAENTPKRVSWEECEAEFRQPKVTSDMEESHEIDKEVLISPDPRVQRSNTYPTPFPAATPRQSSQSELMERIIAMQNAAEDAYRTTRQTHYEMEARNHAVHFSGDRQSLYPAVR</sequence>
<proteinExistence type="predicted"/>
<accession>A0A8T1X7G3</accession>
<reference evidence="2" key="1">
    <citation type="submission" date="2021-02" db="EMBL/GenBank/DDBJ databases">
        <authorList>
            <person name="Palmer J.M."/>
        </authorList>
    </citation>
    <scope>NUCLEOTIDE SEQUENCE</scope>
    <source>
        <strain evidence="2">SCRP23</strain>
    </source>
</reference>
<dbReference type="CDD" id="cd00065">
    <property type="entry name" value="FYVE_like_SF"/>
    <property type="match status" value="1"/>
</dbReference>
<dbReference type="AlphaFoldDB" id="A0A8T1X7G3"/>
<gene>
    <name evidence="2" type="ORF">PHYBOEH_008466</name>
</gene>
<name>A0A8T1X7G3_9STRA</name>
<dbReference type="Proteomes" id="UP000693981">
    <property type="component" value="Unassembled WGS sequence"/>
</dbReference>
<evidence type="ECO:0000313" key="3">
    <source>
        <dbReference type="Proteomes" id="UP000693981"/>
    </source>
</evidence>
<dbReference type="PANTHER" id="PTHR13510:SF44">
    <property type="entry name" value="RABENOSYN-5"/>
    <property type="match status" value="1"/>
</dbReference>
<evidence type="ECO:0000313" key="2">
    <source>
        <dbReference type="EMBL" id="KAG7401945.1"/>
    </source>
</evidence>
<protein>
    <recommendedName>
        <fullName evidence="4">FYVE-type domain-containing protein</fullName>
    </recommendedName>
</protein>